<dbReference type="AlphaFoldDB" id="A0A2U8PXH4"/>
<proteinExistence type="predicted"/>
<dbReference type="RefSeq" id="WP_094891355.1">
    <property type="nucleotide sequence ID" value="NZ_CP029426.2"/>
</dbReference>
<protein>
    <submittedName>
        <fullName evidence="1">Uncharacterized protein</fullName>
    </submittedName>
</protein>
<keyword evidence="2" id="KW-1185">Reference proteome</keyword>
<evidence type="ECO:0000313" key="2">
    <source>
        <dbReference type="Proteomes" id="UP000215884"/>
    </source>
</evidence>
<evidence type="ECO:0000313" key="1">
    <source>
        <dbReference type="EMBL" id="AWM02536.1"/>
    </source>
</evidence>
<accession>A0A2U8PXH4</accession>
<sequence>MTAYVPGITETDLKKIVLAIQQLAAGRSNAVGSVTLAVGASSTTVTTANCAVGSVPILVPASANAAAEVGNGTMYVSAVANGAFTITHANSATTGRVFLWAVVG</sequence>
<reference evidence="1 2" key="1">
    <citation type="journal article" date="2017" name="Syst. Appl. Microbiol.">
        <title>Soybeans inoculated with root zone soils of Canadian native legumes harbour diverse and novel Bradyrhizobium spp. that possess agricultural potential.</title>
        <authorList>
            <person name="Bromfield E.S.P."/>
            <person name="Cloutier S."/>
            <person name="Tambong J.T."/>
            <person name="Tran Thi T.V."/>
        </authorList>
    </citation>
    <scope>NUCLEOTIDE SEQUENCE [LARGE SCALE GENOMIC DNA]</scope>
    <source>
        <strain evidence="1 2">39S1MB</strain>
    </source>
</reference>
<organism evidence="1 2">
    <name type="scientific">Bradyrhizobium amphicarpaeae</name>
    <dbReference type="NCBI Taxonomy" id="1404768"/>
    <lineage>
        <taxon>Bacteria</taxon>
        <taxon>Pseudomonadati</taxon>
        <taxon>Pseudomonadota</taxon>
        <taxon>Alphaproteobacteria</taxon>
        <taxon>Hyphomicrobiales</taxon>
        <taxon>Nitrobacteraceae</taxon>
        <taxon>Bradyrhizobium</taxon>
    </lineage>
</organism>
<dbReference type="Proteomes" id="UP000215884">
    <property type="component" value="Chromosome"/>
</dbReference>
<dbReference type="KEGG" id="brq:CIT40_22545"/>
<gene>
    <name evidence="1" type="ORF">CIT40_22545</name>
</gene>
<name>A0A2U8PXH4_9BRAD</name>
<dbReference type="OrthoDB" id="8239953at2"/>
<reference evidence="1 2" key="2">
    <citation type="journal article" date="2019" name="Int. J. Syst. Evol. Microbiol.">
        <title>Description and complete genome sequence of Bradyrhizobium amphicarpaeae sp. nov., harbouring photosystem and nitrogen-fixation genes.</title>
        <authorList>
            <person name="Bromfield E.S.P."/>
            <person name="Cloutier S."/>
            <person name="Nguyen H.D.T."/>
        </authorList>
    </citation>
    <scope>NUCLEOTIDE SEQUENCE [LARGE SCALE GENOMIC DNA]</scope>
    <source>
        <strain evidence="1 2">39S1MB</strain>
    </source>
</reference>
<dbReference type="EMBL" id="CP029426">
    <property type="protein sequence ID" value="AWM02536.1"/>
    <property type="molecule type" value="Genomic_DNA"/>
</dbReference>